<dbReference type="GO" id="GO:0051603">
    <property type="term" value="P:proteolysis involved in protein catabolic process"/>
    <property type="evidence" value="ECO:0007669"/>
    <property type="project" value="TreeGrafter"/>
</dbReference>
<evidence type="ECO:0000256" key="1">
    <source>
        <dbReference type="ARBA" id="ARBA00022670"/>
    </source>
</evidence>
<dbReference type="Proteomes" id="UP001141552">
    <property type="component" value="Unassembled WGS sequence"/>
</dbReference>
<gene>
    <name evidence="8" type="ORF">Tsubulata_016144</name>
</gene>
<dbReference type="OrthoDB" id="1418575at2759"/>
<accession>A0A9Q0JG85</accession>
<feature type="domain" description="Peptidase M48" evidence="7">
    <location>
        <begin position="189"/>
        <end position="254"/>
    </location>
</feature>
<organism evidence="8 9">
    <name type="scientific">Turnera subulata</name>
    <dbReference type="NCBI Taxonomy" id="218843"/>
    <lineage>
        <taxon>Eukaryota</taxon>
        <taxon>Viridiplantae</taxon>
        <taxon>Streptophyta</taxon>
        <taxon>Embryophyta</taxon>
        <taxon>Tracheophyta</taxon>
        <taxon>Spermatophyta</taxon>
        <taxon>Magnoliopsida</taxon>
        <taxon>eudicotyledons</taxon>
        <taxon>Gunneridae</taxon>
        <taxon>Pentapetalae</taxon>
        <taxon>rosids</taxon>
        <taxon>fabids</taxon>
        <taxon>Malpighiales</taxon>
        <taxon>Passifloraceae</taxon>
        <taxon>Turnera</taxon>
    </lineage>
</organism>
<evidence type="ECO:0000256" key="6">
    <source>
        <dbReference type="RuleBase" id="RU003983"/>
    </source>
</evidence>
<dbReference type="Gene3D" id="3.30.2010.10">
    <property type="entry name" value="Metalloproteases ('zincins'), catalytic domain"/>
    <property type="match status" value="1"/>
</dbReference>
<dbReference type="GO" id="GO:0016020">
    <property type="term" value="C:membrane"/>
    <property type="evidence" value="ECO:0007669"/>
    <property type="project" value="TreeGrafter"/>
</dbReference>
<dbReference type="AlphaFoldDB" id="A0A9Q0JG85"/>
<reference evidence="8" key="2">
    <citation type="journal article" date="2023" name="Plants (Basel)">
        <title>Annotation of the Turnera subulata (Passifloraceae) Draft Genome Reveals the S-Locus Evolved after the Divergence of Turneroideae from Passifloroideae in a Stepwise Manner.</title>
        <authorList>
            <person name="Henning P.M."/>
            <person name="Roalson E.H."/>
            <person name="Mir W."/>
            <person name="McCubbin A.G."/>
            <person name="Shore J.S."/>
        </authorList>
    </citation>
    <scope>NUCLEOTIDE SEQUENCE</scope>
    <source>
        <strain evidence="8">F60SS</strain>
    </source>
</reference>
<reference evidence="8" key="1">
    <citation type="submission" date="2022-02" db="EMBL/GenBank/DDBJ databases">
        <authorList>
            <person name="Henning P.M."/>
            <person name="McCubbin A.G."/>
            <person name="Shore J.S."/>
        </authorList>
    </citation>
    <scope>NUCLEOTIDE SEQUENCE</scope>
    <source>
        <strain evidence="8">F60SS</strain>
        <tissue evidence="8">Leaves</tissue>
    </source>
</reference>
<sequence length="276" mass="31719">MGFLFFSDCQHNLKSSQPYQRFKRTLARVRSNKEPENKGEVYAGNLETIPYTKRKHFVLFTKSTEIQAGEFRIQEVRRKFKDDILPPEHPESIRVHSIGTKILKAMQRELKLEEDYNRWEILILDQPAVKASSCIGGKITITTGMLDRHPTDTEIATFLAHEIAHVVARHAAEGIKLFGKKLPIYNKPSLILLPVLRRLEIEADYISLHLMAAAGYDPRIVPQVYAKRTKTGSGLCHYLSRTHPSRKKRARLLSRARVMKEAMAIYQKNNGTQRQS</sequence>
<evidence type="ECO:0000313" key="8">
    <source>
        <dbReference type="EMBL" id="KAJ4840002.1"/>
    </source>
</evidence>
<evidence type="ECO:0000256" key="2">
    <source>
        <dbReference type="ARBA" id="ARBA00022723"/>
    </source>
</evidence>
<dbReference type="InterPro" id="IPR001915">
    <property type="entry name" value="Peptidase_M48"/>
</dbReference>
<evidence type="ECO:0000313" key="9">
    <source>
        <dbReference type="Proteomes" id="UP001141552"/>
    </source>
</evidence>
<comment type="similarity">
    <text evidence="6">Belongs to the peptidase M48 family.</text>
</comment>
<keyword evidence="4 6" id="KW-0862">Zinc</keyword>
<keyword evidence="5 6" id="KW-0482">Metalloprotease</keyword>
<protein>
    <recommendedName>
        <fullName evidence="7">Peptidase M48 domain-containing protein</fullName>
    </recommendedName>
</protein>
<dbReference type="InterPro" id="IPR051156">
    <property type="entry name" value="Mito/Outer_Membr_Metalloprot"/>
</dbReference>
<dbReference type="PANTHER" id="PTHR22726">
    <property type="entry name" value="METALLOENDOPEPTIDASE OMA1"/>
    <property type="match status" value="1"/>
</dbReference>
<evidence type="ECO:0000256" key="3">
    <source>
        <dbReference type="ARBA" id="ARBA00022801"/>
    </source>
</evidence>
<dbReference type="GO" id="GO:0004222">
    <property type="term" value="F:metalloendopeptidase activity"/>
    <property type="evidence" value="ECO:0007669"/>
    <property type="project" value="InterPro"/>
</dbReference>
<evidence type="ECO:0000259" key="7">
    <source>
        <dbReference type="Pfam" id="PF01435"/>
    </source>
</evidence>
<keyword evidence="1 6" id="KW-0645">Protease</keyword>
<evidence type="ECO:0000256" key="4">
    <source>
        <dbReference type="ARBA" id="ARBA00022833"/>
    </source>
</evidence>
<dbReference type="Pfam" id="PF01435">
    <property type="entry name" value="Peptidase_M48"/>
    <property type="match status" value="2"/>
</dbReference>
<comment type="cofactor">
    <cofactor evidence="6">
        <name>Zn(2+)</name>
        <dbReference type="ChEBI" id="CHEBI:29105"/>
    </cofactor>
    <text evidence="6">Binds 1 zinc ion per subunit.</text>
</comment>
<proteinExistence type="inferred from homology"/>
<keyword evidence="2" id="KW-0479">Metal-binding</keyword>
<feature type="domain" description="Peptidase M48" evidence="7">
    <location>
        <begin position="102"/>
        <end position="175"/>
    </location>
</feature>
<dbReference type="GO" id="GO:0046872">
    <property type="term" value="F:metal ion binding"/>
    <property type="evidence" value="ECO:0007669"/>
    <property type="project" value="UniProtKB-KW"/>
</dbReference>
<dbReference type="CDD" id="cd07331">
    <property type="entry name" value="M48C_Oma1_like"/>
    <property type="match status" value="1"/>
</dbReference>
<comment type="caution">
    <text evidence="8">The sequence shown here is derived from an EMBL/GenBank/DDBJ whole genome shotgun (WGS) entry which is preliminary data.</text>
</comment>
<name>A0A9Q0JG85_9ROSI</name>
<keyword evidence="9" id="KW-1185">Reference proteome</keyword>
<dbReference type="EMBL" id="JAKUCV010003143">
    <property type="protein sequence ID" value="KAJ4840002.1"/>
    <property type="molecule type" value="Genomic_DNA"/>
</dbReference>
<evidence type="ECO:0000256" key="5">
    <source>
        <dbReference type="ARBA" id="ARBA00023049"/>
    </source>
</evidence>
<keyword evidence="3 6" id="KW-0378">Hydrolase</keyword>
<dbReference type="PANTHER" id="PTHR22726:SF1">
    <property type="entry name" value="METALLOENDOPEPTIDASE OMA1, MITOCHONDRIAL"/>
    <property type="match status" value="1"/>
</dbReference>